<dbReference type="GO" id="GO:0046933">
    <property type="term" value="F:proton-transporting ATP synthase activity, rotational mechanism"/>
    <property type="evidence" value="ECO:0007669"/>
    <property type="project" value="UniProtKB-UniRule"/>
</dbReference>
<evidence type="ECO:0000256" key="5">
    <source>
        <dbReference type="ARBA" id="ARBA00023136"/>
    </source>
</evidence>
<protein>
    <recommendedName>
        <fullName evidence="7">ATP synthase subunit delta</fullName>
    </recommendedName>
    <alternativeName>
        <fullName evidence="7">ATP synthase F(1) sector subunit delta</fullName>
    </alternativeName>
    <alternativeName>
        <fullName evidence="7">F-type ATPase subunit delta</fullName>
        <shortName evidence="7">F-ATPase subunit delta</shortName>
    </alternativeName>
</protein>
<proteinExistence type="inferred from homology"/>
<dbReference type="Gene3D" id="1.10.520.20">
    <property type="entry name" value="N-terminal domain of the delta subunit of the F1F0-ATP synthase"/>
    <property type="match status" value="1"/>
</dbReference>
<accession>A0A3F3H4T1</accession>
<dbReference type="HAMAP" id="MF_01416">
    <property type="entry name" value="ATP_synth_delta_bact"/>
    <property type="match status" value="1"/>
</dbReference>
<evidence type="ECO:0000256" key="6">
    <source>
        <dbReference type="ARBA" id="ARBA00023310"/>
    </source>
</evidence>
<keyword evidence="5 7" id="KW-0472">Membrane</keyword>
<evidence type="ECO:0000313" key="9">
    <source>
        <dbReference type="Proteomes" id="UP000061227"/>
    </source>
</evidence>
<comment type="similarity">
    <text evidence="7">Belongs to the ATPase delta chain family.</text>
</comment>
<dbReference type="SUPFAM" id="SSF47928">
    <property type="entry name" value="N-terminal domain of the delta subunit of the F1F0-ATP synthase"/>
    <property type="match status" value="1"/>
</dbReference>
<dbReference type="PRINTS" id="PR00125">
    <property type="entry name" value="ATPASEDELTA"/>
</dbReference>
<keyword evidence="2 7" id="KW-0813">Transport</keyword>
<gene>
    <name evidence="7 8" type="primary">atpH</name>
    <name evidence="8" type="ORF">FPFC_060480</name>
</gene>
<comment type="subcellular location">
    <subcellularLocation>
        <location evidence="7">Cell membrane</location>
        <topology evidence="7">Peripheral membrane protein</topology>
    </subcellularLocation>
    <subcellularLocation>
        <location evidence="1">Membrane</location>
    </subcellularLocation>
</comment>
<dbReference type="STRING" id="220714.SAMN05660469_1109"/>
<keyword evidence="9" id="KW-1185">Reference proteome</keyword>
<dbReference type="NCBIfam" id="TIGR01145">
    <property type="entry name" value="ATP_synt_delta"/>
    <property type="match status" value="1"/>
</dbReference>
<name>A0A3F3H4T1_9LACO</name>
<dbReference type="OrthoDB" id="9786633at2"/>
<evidence type="ECO:0000313" key="8">
    <source>
        <dbReference type="EMBL" id="GAP03328.1"/>
    </source>
</evidence>
<evidence type="ECO:0000256" key="1">
    <source>
        <dbReference type="ARBA" id="ARBA00004370"/>
    </source>
</evidence>
<reference evidence="8 9" key="1">
    <citation type="journal article" date="2015" name="BMC Genomics">
        <title>Comparative genomics of Fructobacillus spp. and Leuconostoc spp. reveals niche-specific evolution of Fructobacillus spp.</title>
        <authorList>
            <person name="Endo A."/>
            <person name="Tanizawa Y."/>
            <person name="Tanaka N."/>
            <person name="Maeno S."/>
            <person name="Kumar H."/>
            <person name="Shiwa Y."/>
            <person name="Okada S."/>
            <person name="Yoshikawa H."/>
            <person name="Dicks L."/>
            <person name="Nakagawa J."/>
            <person name="Arita M."/>
        </authorList>
    </citation>
    <scope>NUCLEOTIDE SEQUENCE [LARGE SCALE GENOMIC DNA]</scope>
    <source>
        <strain evidence="8 9">DSM 15468</strain>
    </source>
</reference>
<dbReference type="GO" id="GO:0045259">
    <property type="term" value="C:proton-transporting ATP synthase complex"/>
    <property type="evidence" value="ECO:0007669"/>
    <property type="project" value="UniProtKB-KW"/>
</dbReference>
<dbReference type="InterPro" id="IPR000711">
    <property type="entry name" value="ATPase_OSCP/dsu"/>
</dbReference>
<keyword evidence="6 7" id="KW-0066">ATP synthesis</keyword>
<keyword evidence="3 7" id="KW-0375">Hydrogen ion transport</keyword>
<comment type="function">
    <text evidence="7">This protein is part of the stalk that links CF(0) to CF(1). It either transmits conformational changes from CF(0) to CF(1) or is implicated in proton conduction.</text>
</comment>
<evidence type="ECO:0000256" key="3">
    <source>
        <dbReference type="ARBA" id="ARBA00022781"/>
    </source>
</evidence>
<dbReference type="Proteomes" id="UP000061227">
    <property type="component" value="Unassembled WGS sequence"/>
</dbReference>
<dbReference type="Pfam" id="PF00213">
    <property type="entry name" value="OSCP"/>
    <property type="match status" value="1"/>
</dbReference>
<evidence type="ECO:0000256" key="2">
    <source>
        <dbReference type="ARBA" id="ARBA00022448"/>
    </source>
</evidence>
<dbReference type="EMBL" id="DF968068">
    <property type="protein sequence ID" value="GAP03328.1"/>
    <property type="molecule type" value="Genomic_DNA"/>
</dbReference>
<evidence type="ECO:0000256" key="7">
    <source>
        <dbReference type="HAMAP-Rule" id="MF_01416"/>
    </source>
</evidence>
<dbReference type="AlphaFoldDB" id="A0A3F3H4T1"/>
<sequence>MAKQKEKIVNQYAQAILAYADEHDDFTDIAADLQVVRSVVNAEPELTALLMAQTISEVEQNGLVDALTKGANNAVVNLVKVLLAHHHFSFLPDVVERFFDLYQQSRGIEAVTITTAVAVDDDQKDRLKNAFQKKSGAKEVQPTFEVDQDIIGGVVMQSKSVLIDGSLQKKIAKMRAELLG</sequence>
<organism evidence="8 9">
    <name type="scientific">Fructobacillus pseudoficulneus</name>
    <dbReference type="NCBI Taxonomy" id="220714"/>
    <lineage>
        <taxon>Bacteria</taxon>
        <taxon>Bacillati</taxon>
        <taxon>Bacillota</taxon>
        <taxon>Bacilli</taxon>
        <taxon>Lactobacillales</taxon>
        <taxon>Lactobacillaceae</taxon>
        <taxon>Fructobacillus</taxon>
    </lineage>
</organism>
<keyword evidence="4 7" id="KW-0406">Ion transport</keyword>
<dbReference type="PANTHER" id="PTHR11910">
    <property type="entry name" value="ATP SYNTHASE DELTA CHAIN"/>
    <property type="match status" value="1"/>
</dbReference>
<evidence type="ECO:0000256" key="4">
    <source>
        <dbReference type="ARBA" id="ARBA00023065"/>
    </source>
</evidence>
<dbReference type="RefSeq" id="WP_059378966.1">
    <property type="nucleotide sequence ID" value="NZ_DF968068.1"/>
</dbReference>
<dbReference type="GO" id="GO:0005886">
    <property type="term" value="C:plasma membrane"/>
    <property type="evidence" value="ECO:0007669"/>
    <property type="project" value="UniProtKB-SubCell"/>
</dbReference>
<keyword evidence="7" id="KW-1003">Cell membrane</keyword>
<keyword evidence="7" id="KW-0139">CF(1)</keyword>
<dbReference type="InterPro" id="IPR026015">
    <property type="entry name" value="ATP_synth_OSCP/delta_N_sf"/>
</dbReference>
<comment type="function">
    <text evidence="7">F(1)F(0) ATP synthase produces ATP from ADP in the presence of a proton or sodium gradient. F-type ATPases consist of two structural domains, F(1) containing the extramembraneous catalytic core and F(0) containing the membrane proton channel, linked together by a central stalk and a peripheral stalk. During catalysis, ATP synthesis in the catalytic domain of F(1) is coupled via a rotary mechanism of the central stalk subunits to proton translocation.</text>
</comment>